<protein>
    <submittedName>
        <fullName evidence="2">S41 family peptidase</fullName>
    </submittedName>
</protein>
<name>A0A915YD89_9BACT</name>
<evidence type="ECO:0000313" key="2">
    <source>
        <dbReference type="EMBL" id="BDS10933.1"/>
    </source>
</evidence>
<feature type="domain" description="Tail specific protease" evidence="1">
    <location>
        <begin position="110"/>
        <end position="360"/>
    </location>
</feature>
<proteinExistence type="predicted"/>
<organism evidence="2 3">
    <name type="scientific">Aureispira anguillae</name>
    <dbReference type="NCBI Taxonomy" id="2864201"/>
    <lineage>
        <taxon>Bacteria</taxon>
        <taxon>Pseudomonadati</taxon>
        <taxon>Bacteroidota</taxon>
        <taxon>Saprospiria</taxon>
        <taxon>Saprospirales</taxon>
        <taxon>Saprospiraceae</taxon>
        <taxon>Aureispira</taxon>
    </lineage>
</organism>
<dbReference type="Pfam" id="PF14684">
    <property type="entry name" value="Tricorn_C1"/>
    <property type="match status" value="1"/>
</dbReference>
<dbReference type="KEGG" id="aup:AsAng_0016430"/>
<dbReference type="Gene3D" id="3.30.750.44">
    <property type="match status" value="1"/>
</dbReference>
<dbReference type="InterPro" id="IPR028204">
    <property type="entry name" value="Tricorn_C1"/>
</dbReference>
<keyword evidence="3" id="KW-1185">Reference proteome</keyword>
<dbReference type="Proteomes" id="UP001060919">
    <property type="component" value="Chromosome"/>
</dbReference>
<dbReference type="GO" id="GO:0006508">
    <property type="term" value="P:proteolysis"/>
    <property type="evidence" value="ECO:0007669"/>
    <property type="project" value="InterPro"/>
</dbReference>
<dbReference type="AlphaFoldDB" id="A0A915YD89"/>
<dbReference type="RefSeq" id="WP_264792166.1">
    <property type="nucleotide sequence ID" value="NZ_AP026867.1"/>
</dbReference>
<sequence>MKKTTLSITILILLSIISCKKNDRTISNLTEQQNVFKEFWDIYDKHYPLFHRKNINWQSSYNTYYNQITTNTTDDQLFEIFNTIMTKVIKDGHTDIIYNNNRESIYMPSFNENVFTMVKNNTASKVNIVPSSANNPYISYGTLVSNSNIGYINSKSFEPINENESEFNNFKVIVDEALTALQGKVGIILDIRTNGGGQPHYAYYLAGRFLTTSTPIELIRQRIKTTTGSGVEALGNWATEFFEGYQDLRAEGGYIAGIFPELNTINKSGNFQFTNKVALLTSNGTASAAEHFTAALKTQNHVITIGDKTFGIFAGSDILTLTNGNKKWKTRVSTHDVEVIYNGSFQSFEGIGITPDSLLIPSSTQISAGEDIHLISAINYIN</sequence>
<evidence type="ECO:0000259" key="1">
    <source>
        <dbReference type="SMART" id="SM00245"/>
    </source>
</evidence>
<accession>A0A915YD89</accession>
<dbReference type="PROSITE" id="PS51257">
    <property type="entry name" value="PROKAR_LIPOPROTEIN"/>
    <property type="match status" value="1"/>
</dbReference>
<dbReference type="PANTHER" id="PTHR11261">
    <property type="entry name" value="INTERPHOTORECEPTOR RETINOID-BINDING PROTEIN"/>
    <property type="match status" value="1"/>
</dbReference>
<dbReference type="PANTHER" id="PTHR11261:SF3">
    <property type="entry name" value="RETINOL-BINDING PROTEIN 3"/>
    <property type="match status" value="1"/>
</dbReference>
<dbReference type="InterPro" id="IPR005151">
    <property type="entry name" value="Tail-specific_protease"/>
</dbReference>
<dbReference type="SMART" id="SM00245">
    <property type="entry name" value="TSPc"/>
    <property type="match status" value="1"/>
</dbReference>
<dbReference type="GO" id="GO:0008236">
    <property type="term" value="F:serine-type peptidase activity"/>
    <property type="evidence" value="ECO:0007669"/>
    <property type="project" value="InterPro"/>
</dbReference>
<dbReference type="InterPro" id="IPR029045">
    <property type="entry name" value="ClpP/crotonase-like_dom_sf"/>
</dbReference>
<gene>
    <name evidence="2" type="ORF">AsAng_0016430</name>
</gene>
<reference evidence="2" key="1">
    <citation type="submission" date="2022-09" db="EMBL/GenBank/DDBJ databases">
        <title>Aureispira anguillicida sp. nov., isolated from Leptocephalus of Japanese eel Anguilla japonica.</title>
        <authorList>
            <person name="Yuasa K."/>
            <person name="Mekata T."/>
            <person name="Ikunari K."/>
        </authorList>
    </citation>
    <scope>NUCLEOTIDE SEQUENCE</scope>
    <source>
        <strain evidence="2">EL160426</strain>
    </source>
</reference>
<dbReference type="Gene3D" id="3.90.226.10">
    <property type="entry name" value="2-enoyl-CoA Hydratase, Chain A, domain 1"/>
    <property type="match status" value="1"/>
</dbReference>
<dbReference type="Pfam" id="PF03572">
    <property type="entry name" value="Peptidase_S41"/>
    <property type="match status" value="1"/>
</dbReference>
<dbReference type="SUPFAM" id="SSF52096">
    <property type="entry name" value="ClpP/crotonase"/>
    <property type="match status" value="1"/>
</dbReference>
<dbReference type="EMBL" id="AP026867">
    <property type="protein sequence ID" value="BDS10933.1"/>
    <property type="molecule type" value="Genomic_DNA"/>
</dbReference>
<evidence type="ECO:0000313" key="3">
    <source>
        <dbReference type="Proteomes" id="UP001060919"/>
    </source>
</evidence>